<evidence type="ECO:0000313" key="2">
    <source>
        <dbReference type="Proteomes" id="UP000254817"/>
    </source>
</evidence>
<dbReference type="AlphaFoldDB" id="A0A376SBV1"/>
<sequence>MNVIAHQGDTLDTLCQRHYGRTEGVVEAVLLANPGLAELGVVLPHGTAVSLPEVDARARIGDREPVGLTMEKITTFLTYWLSVALAYFGTQTPERLAIYIGGGCAIFYRAG</sequence>
<gene>
    <name evidence="1" type="ORF">NCTC11112_07430</name>
</gene>
<dbReference type="EMBL" id="UGAW01000002">
    <property type="protein sequence ID" value="STI48191.1"/>
    <property type="molecule type" value="Genomic_DNA"/>
</dbReference>
<protein>
    <submittedName>
        <fullName evidence="1">Phage tail protein X</fullName>
    </submittedName>
</protein>
<accession>A0A376SBV1</accession>
<name>A0A376SBV1_ECOLX</name>
<proteinExistence type="predicted"/>
<dbReference type="InterPro" id="IPR008861">
    <property type="entry name" value="GpX-like"/>
</dbReference>
<dbReference type="Proteomes" id="UP000254817">
    <property type="component" value="Unassembled WGS sequence"/>
</dbReference>
<dbReference type="Pfam" id="PF05489">
    <property type="entry name" value="Phage_tail_X"/>
    <property type="match status" value="1"/>
</dbReference>
<evidence type="ECO:0000313" key="1">
    <source>
        <dbReference type="EMBL" id="STI48191.1"/>
    </source>
</evidence>
<organism evidence="1 2">
    <name type="scientific">Escherichia coli</name>
    <dbReference type="NCBI Taxonomy" id="562"/>
    <lineage>
        <taxon>Bacteria</taxon>
        <taxon>Pseudomonadati</taxon>
        <taxon>Pseudomonadota</taxon>
        <taxon>Gammaproteobacteria</taxon>
        <taxon>Enterobacterales</taxon>
        <taxon>Enterobacteriaceae</taxon>
        <taxon>Escherichia</taxon>
    </lineage>
</organism>
<reference evidence="1 2" key="1">
    <citation type="submission" date="2018-06" db="EMBL/GenBank/DDBJ databases">
        <authorList>
            <consortium name="Pathogen Informatics"/>
            <person name="Doyle S."/>
        </authorList>
    </citation>
    <scope>NUCLEOTIDE SEQUENCE [LARGE SCALE GENOMIC DNA]</scope>
    <source>
        <strain evidence="1 2">NCTC11112</strain>
    </source>
</reference>